<protein>
    <submittedName>
        <fullName evidence="3">UPF0606 protein KIAA1549</fullName>
    </submittedName>
</protein>
<feature type="chain" id="PRO_5044769560" evidence="2">
    <location>
        <begin position="23"/>
        <end position="989"/>
    </location>
</feature>
<organism evidence="3 4">
    <name type="scientific">Grus japonensis</name>
    <name type="common">Japanese crane</name>
    <name type="synonym">Red-crowned crane</name>
    <dbReference type="NCBI Taxonomy" id="30415"/>
    <lineage>
        <taxon>Eukaryota</taxon>
        <taxon>Metazoa</taxon>
        <taxon>Chordata</taxon>
        <taxon>Craniata</taxon>
        <taxon>Vertebrata</taxon>
        <taxon>Euteleostomi</taxon>
        <taxon>Archelosauria</taxon>
        <taxon>Archosauria</taxon>
        <taxon>Dinosauria</taxon>
        <taxon>Saurischia</taxon>
        <taxon>Theropoda</taxon>
        <taxon>Coelurosauria</taxon>
        <taxon>Aves</taxon>
        <taxon>Neognathae</taxon>
        <taxon>Neoaves</taxon>
        <taxon>Gruiformes</taxon>
        <taxon>Gruidae</taxon>
        <taxon>Grus</taxon>
    </lineage>
</organism>
<reference evidence="3 4" key="1">
    <citation type="submission" date="2024-06" db="EMBL/GenBank/DDBJ databases">
        <title>The draft genome of Grus japonensis, version 3.</title>
        <authorList>
            <person name="Nabeshima K."/>
            <person name="Suzuki S."/>
            <person name="Onuma M."/>
        </authorList>
    </citation>
    <scope>NUCLEOTIDE SEQUENCE [LARGE SCALE GENOMIC DNA]</scope>
    <source>
        <strain evidence="3 4">451A</strain>
    </source>
</reference>
<evidence type="ECO:0000313" key="4">
    <source>
        <dbReference type="Proteomes" id="UP001623348"/>
    </source>
</evidence>
<name>A0ABC9VVX3_GRUJA</name>
<dbReference type="PANTHER" id="PTHR21590:SF4">
    <property type="entry name" value="UPF0606 PROTEIN KIAA1549"/>
    <property type="match status" value="1"/>
</dbReference>
<keyword evidence="4" id="KW-1185">Reference proteome</keyword>
<dbReference type="Proteomes" id="UP001623348">
    <property type="component" value="Unassembled WGS sequence"/>
</dbReference>
<feature type="signal peptide" evidence="2">
    <location>
        <begin position="1"/>
        <end position="22"/>
    </location>
</feature>
<evidence type="ECO:0000256" key="1">
    <source>
        <dbReference type="SAM" id="MobiDB-lite"/>
    </source>
</evidence>
<feature type="region of interest" description="Disordered" evidence="1">
    <location>
        <begin position="860"/>
        <end position="907"/>
    </location>
</feature>
<dbReference type="AlphaFoldDB" id="A0ABC9VVX3"/>
<feature type="compositionally biased region" description="Low complexity" evidence="1">
    <location>
        <begin position="871"/>
        <end position="907"/>
    </location>
</feature>
<sequence>MEGMTRFVVASAAAAWWRPALPALLPLLLAVPALRGSPAADERSLEQQNFSFFSMDSKVHQSVSGSRTQMALAKSTLESQENNFLETVLSSVTTPFDMTLFNQEEMVRISEGRSTPLVDVSVTSNEAFLSDDEFISSFPKAQWTPPLKSFAVLTDHHSVNAVEPPRETLETVLLTPSLSVLLSPYDISKTAQQKTLLSAVPERSNTLTESKPFVPDSEMLTASRDLPLYPPNTAIYFTSIPSEAGAAVQENINASLTALPFGTASEGSPLHLKLLDKNSPLTPDVTTRSADPYGDVYGDVSSRAAETLNLRTYPTPSVPWAALASAAGAEPALFPISLPVTSFPLHSAAISTESNMVLNASLFTHEFSRTAPNLPAGSEIPSQSELVSELMSPVPFTRSYSSCLYCDSVSLLPEAGFSPEHDVGSGDYVETLSIKASEVQGITPFTTIITDGYELEEPTPETFDTSFPSRPVVSFSSRFAEMPDSSMFLSTMDAVLNNRTSITISPSYHQIPGETSLNISAALFSLPVLETVLLTPSTHVELPDATTVLFDSTFLPSEPVASFAVIHTTLLESPELMPSESVVLLDKTSTREELSLNISDFPSNLLSTPFLIEPSYLSLSLAMLNSYSVMQSDSSTLLPQTLLTGTSVLSEDVSSWDLATTLSSATDAEVSQFPLGQTSYFYSNASSIPGAPVPEITLSSHFHSESSVFLEAPSVLPAGSEVVFTSAVTGATSQLEPSLSASHSVVPTLVLPTSDTQSVTSSILLNETNLISLFTTFPTTPVLDVSSPLLSTASASNEDIGATVNPTLLFTSRSEGSAHTALPPADPGNLTSRVNTSSTMPFPTASPSVTTLFAPTQFPPTSSPHTGYEVPAGSSATAGTDASAAPTTVPMTTATTGSRGTTAAGSLGTFSSTPLATTTQSEPTVVTSAVTTTRQPYVCDITVPDAYLVTAVLARRAVLQNVSESIREVLRVQFRRSVELELTDVVPLL</sequence>
<dbReference type="EMBL" id="BAAFJT010000001">
    <property type="protein sequence ID" value="GAB0176955.1"/>
    <property type="molecule type" value="Genomic_DNA"/>
</dbReference>
<proteinExistence type="predicted"/>
<keyword evidence="2" id="KW-0732">Signal</keyword>
<comment type="caution">
    <text evidence="3">The sequence shown here is derived from an EMBL/GenBank/DDBJ whole genome shotgun (WGS) entry which is preliminary data.</text>
</comment>
<evidence type="ECO:0000256" key="2">
    <source>
        <dbReference type="SAM" id="SignalP"/>
    </source>
</evidence>
<evidence type="ECO:0000313" key="3">
    <source>
        <dbReference type="EMBL" id="GAB0176955.1"/>
    </source>
</evidence>
<dbReference type="PANTHER" id="PTHR21590">
    <property type="entry name" value="SEA DOMAIN-CONTAINING PROTEIN"/>
    <property type="match status" value="1"/>
</dbReference>
<gene>
    <name evidence="3" type="ORF">GRJ2_000160700</name>
</gene>
<accession>A0ABC9VVX3</accession>